<dbReference type="OrthoDB" id="5079013at2759"/>
<evidence type="ECO:0000313" key="2">
    <source>
        <dbReference type="EMBL" id="RSL69427.1"/>
    </source>
</evidence>
<evidence type="ECO:0000313" key="3">
    <source>
        <dbReference type="Proteomes" id="UP000288168"/>
    </source>
</evidence>
<sequence>MEKETPGWIRLAQQQQRDPRHMVAPRCTAITGACVLYRVRRMLRFWKEIQQQSHAGKDVDGIWEKLLEEHDKYREADHFLNTIQSLVVRTSQVIQLDQPNKSFLSNLLPTWETLIGSEDDGLFVDELERDWASLSQPDKLDQVIGLISTTDFGQRMFRPFLVEEENIGDNGMLHYREDWIRTLMFGGISVIIGVFACAPVAIQSLNVKSAGGEVATYLVFMIVFGWLSQALLRGFEKILLACLAYASVMAAVMRQGQ</sequence>
<feature type="transmembrane region" description="Helical" evidence="1">
    <location>
        <begin position="182"/>
        <end position="202"/>
    </location>
</feature>
<comment type="caution">
    <text evidence="2">The sequence shown here is derived from an EMBL/GenBank/DDBJ whole genome shotgun (WGS) entry which is preliminary data.</text>
</comment>
<gene>
    <name evidence="2" type="ORF">CEP54_002343</name>
</gene>
<keyword evidence="1" id="KW-0472">Membrane</keyword>
<protein>
    <submittedName>
        <fullName evidence="2">Uncharacterized protein</fullName>
    </submittedName>
</protein>
<name>A0A428QVU3_9HYPO</name>
<dbReference type="EMBL" id="NKCI01000013">
    <property type="protein sequence ID" value="RSL69427.1"/>
    <property type="molecule type" value="Genomic_DNA"/>
</dbReference>
<dbReference type="AlphaFoldDB" id="A0A428QVU3"/>
<feature type="transmembrane region" description="Helical" evidence="1">
    <location>
        <begin position="214"/>
        <end position="231"/>
    </location>
</feature>
<proteinExistence type="predicted"/>
<keyword evidence="3" id="KW-1185">Reference proteome</keyword>
<dbReference type="Proteomes" id="UP000288168">
    <property type="component" value="Unassembled WGS sequence"/>
</dbReference>
<evidence type="ECO:0000256" key="1">
    <source>
        <dbReference type="SAM" id="Phobius"/>
    </source>
</evidence>
<accession>A0A428QVU3</accession>
<reference evidence="2 3" key="1">
    <citation type="submission" date="2017-06" db="EMBL/GenBank/DDBJ databases">
        <title>Comparative genomic analysis of Ambrosia Fusariam Clade fungi.</title>
        <authorList>
            <person name="Stajich J.E."/>
            <person name="Carrillo J."/>
            <person name="Kijimoto T."/>
            <person name="Eskalen A."/>
            <person name="O'Donnell K."/>
            <person name="Kasson M."/>
        </authorList>
    </citation>
    <scope>NUCLEOTIDE SEQUENCE [LARGE SCALE GENOMIC DNA]</scope>
    <source>
        <strain evidence="2 3">NRRL62584</strain>
    </source>
</reference>
<organism evidence="2 3">
    <name type="scientific">Fusarium duplospermum</name>
    <dbReference type="NCBI Taxonomy" id="1325734"/>
    <lineage>
        <taxon>Eukaryota</taxon>
        <taxon>Fungi</taxon>
        <taxon>Dikarya</taxon>
        <taxon>Ascomycota</taxon>
        <taxon>Pezizomycotina</taxon>
        <taxon>Sordariomycetes</taxon>
        <taxon>Hypocreomycetidae</taxon>
        <taxon>Hypocreales</taxon>
        <taxon>Nectriaceae</taxon>
        <taxon>Fusarium</taxon>
        <taxon>Fusarium solani species complex</taxon>
    </lineage>
</organism>
<keyword evidence="1" id="KW-1133">Transmembrane helix</keyword>
<keyword evidence="1" id="KW-0812">Transmembrane</keyword>